<dbReference type="OrthoDB" id="9799101at2"/>
<dbReference type="Gene3D" id="3.30.1280.10">
    <property type="entry name" value="Phosphoribosylformylglycinamidine synthase subunit PurS"/>
    <property type="match status" value="1"/>
</dbReference>
<dbReference type="HAMAP" id="MF_01926">
    <property type="entry name" value="PurS"/>
    <property type="match status" value="1"/>
</dbReference>
<dbReference type="InterPro" id="IPR003850">
    <property type="entry name" value="PurS"/>
</dbReference>
<sequence length="81" mass="9086">MIAKIKVTLKKGISDPQGQAIKGSLQTLGFGNVQDVRVGKYIEILIDEQEMKTAEEKVKEMCEKLLANPVIEDYTFEITEV</sequence>
<keyword evidence="2 6" id="KW-0436">Ligase</keyword>
<evidence type="ECO:0000256" key="3">
    <source>
        <dbReference type="ARBA" id="ARBA00022741"/>
    </source>
</evidence>
<dbReference type="Pfam" id="PF02700">
    <property type="entry name" value="PurS"/>
    <property type="match status" value="1"/>
</dbReference>
<reference evidence="7 8" key="1">
    <citation type="submission" date="2016-11" db="EMBL/GenBank/DDBJ databases">
        <authorList>
            <person name="Jaros S."/>
            <person name="Januszkiewicz K."/>
            <person name="Wedrychowicz H."/>
        </authorList>
    </citation>
    <scope>NUCLEOTIDE SEQUENCE [LARGE SCALE GENOMIC DNA]</scope>
    <source>
        <strain evidence="7 8">DSM 17918</strain>
    </source>
</reference>
<dbReference type="InterPro" id="IPR036604">
    <property type="entry name" value="PurS-like_sf"/>
</dbReference>
<evidence type="ECO:0000256" key="1">
    <source>
        <dbReference type="ARBA" id="ARBA00022490"/>
    </source>
</evidence>
<dbReference type="AlphaFoldDB" id="A0A1M5A6Q5"/>
<keyword evidence="5 6" id="KW-0067">ATP-binding</keyword>
<comment type="pathway">
    <text evidence="6">Purine metabolism; IMP biosynthesis via de novo pathway; 5-amino-1-(5-phospho-D-ribosyl)imidazole from N(2)-formyl-N(1)-(5-phospho-D-ribosyl)glycinamide: step 1/2.</text>
</comment>
<dbReference type="GO" id="GO:0005737">
    <property type="term" value="C:cytoplasm"/>
    <property type="evidence" value="ECO:0007669"/>
    <property type="project" value="UniProtKB-SubCell"/>
</dbReference>
<dbReference type="SUPFAM" id="SSF82697">
    <property type="entry name" value="PurS-like"/>
    <property type="match status" value="1"/>
</dbReference>
<comment type="function">
    <text evidence="6">Part of the phosphoribosylformylglycinamidine synthase complex involved in the purines biosynthetic pathway. Catalyzes the ATP-dependent conversion of formylglycinamide ribonucleotide (FGAR) and glutamine to yield formylglycinamidine ribonucleotide (FGAM) and glutamate. The FGAM synthase complex is composed of three subunits. PurQ produces an ammonia molecule by converting glutamine to glutamate. PurL transfers the ammonia molecule to FGAR to form FGAM in an ATP-dependent manner. PurS interacts with PurQ and PurL and is thought to assist in the transfer of the ammonia molecule from PurQ to PurL.</text>
</comment>
<proteinExistence type="inferred from homology"/>
<dbReference type="NCBIfam" id="TIGR00302">
    <property type="entry name" value="phosphoribosylformylglycinamidine synthase subunit PurS"/>
    <property type="match status" value="1"/>
</dbReference>
<name>A0A1M5A6Q5_9THEO</name>
<dbReference type="EMBL" id="FQVH01000016">
    <property type="protein sequence ID" value="SHF25834.1"/>
    <property type="molecule type" value="Genomic_DNA"/>
</dbReference>
<dbReference type="PANTHER" id="PTHR34696:SF1">
    <property type="entry name" value="PHOSPHORIBOSYLFORMYLGLYCINAMIDINE SYNTHASE SUBUNIT PURS"/>
    <property type="match status" value="1"/>
</dbReference>
<comment type="subunit">
    <text evidence="6">Part of the FGAM synthase complex composed of 1 PurL, 1 PurQ and 2 PurS subunits.</text>
</comment>
<evidence type="ECO:0000256" key="2">
    <source>
        <dbReference type="ARBA" id="ARBA00022598"/>
    </source>
</evidence>
<dbReference type="GO" id="GO:0006189">
    <property type="term" value="P:'de novo' IMP biosynthetic process"/>
    <property type="evidence" value="ECO:0007669"/>
    <property type="project" value="UniProtKB-UniRule"/>
</dbReference>
<protein>
    <recommendedName>
        <fullName evidence="6">Phosphoribosylformylglycinamidine synthase subunit PurS</fullName>
        <shortName evidence="6">FGAM synthase</shortName>
        <ecNumber evidence="6">6.3.5.3</ecNumber>
    </recommendedName>
    <alternativeName>
        <fullName evidence="6">Formylglycinamide ribonucleotide amidotransferase subunit III</fullName>
        <shortName evidence="6">FGAR amidotransferase III</shortName>
        <shortName evidence="6">FGAR-AT III</shortName>
    </alternativeName>
    <alternativeName>
        <fullName evidence="6">Phosphoribosylformylglycinamidine synthase subunit III</fullName>
    </alternativeName>
</protein>
<evidence type="ECO:0000256" key="6">
    <source>
        <dbReference type="HAMAP-Rule" id="MF_01926"/>
    </source>
</evidence>
<dbReference type="EC" id="6.3.5.3" evidence="6"/>
<comment type="subcellular location">
    <subcellularLocation>
        <location evidence="6">Cytoplasm</location>
    </subcellularLocation>
</comment>
<dbReference type="STRING" id="1121256.SAMN02746089_01565"/>
<comment type="similarity">
    <text evidence="6">Belongs to the PurS family.</text>
</comment>
<keyword evidence="4 6" id="KW-0658">Purine biosynthesis</keyword>
<keyword evidence="1 6" id="KW-0963">Cytoplasm</keyword>
<keyword evidence="3 6" id="KW-0547">Nucleotide-binding</keyword>
<accession>A0A1M5A6Q5</accession>
<dbReference type="UniPathway" id="UPA00074">
    <property type="reaction ID" value="UER00128"/>
</dbReference>
<dbReference type="GO" id="GO:0005524">
    <property type="term" value="F:ATP binding"/>
    <property type="evidence" value="ECO:0007669"/>
    <property type="project" value="UniProtKB-UniRule"/>
</dbReference>
<dbReference type="PANTHER" id="PTHR34696">
    <property type="entry name" value="PHOSPHORIBOSYLFORMYLGLYCINAMIDINE SYNTHASE SUBUNIT PURS"/>
    <property type="match status" value="1"/>
</dbReference>
<evidence type="ECO:0000313" key="8">
    <source>
        <dbReference type="Proteomes" id="UP000184088"/>
    </source>
</evidence>
<evidence type="ECO:0000313" key="7">
    <source>
        <dbReference type="EMBL" id="SHF25834.1"/>
    </source>
</evidence>
<keyword evidence="8" id="KW-1185">Reference proteome</keyword>
<gene>
    <name evidence="6" type="primary">purS</name>
    <name evidence="7" type="ORF">SAMN02746089_01565</name>
</gene>
<evidence type="ECO:0000256" key="4">
    <source>
        <dbReference type="ARBA" id="ARBA00022755"/>
    </source>
</evidence>
<evidence type="ECO:0000256" key="5">
    <source>
        <dbReference type="ARBA" id="ARBA00022840"/>
    </source>
</evidence>
<dbReference type="GO" id="GO:0004642">
    <property type="term" value="F:phosphoribosylformylglycinamidine synthase activity"/>
    <property type="evidence" value="ECO:0007669"/>
    <property type="project" value="UniProtKB-UniRule"/>
</dbReference>
<dbReference type="Proteomes" id="UP000184088">
    <property type="component" value="Unassembled WGS sequence"/>
</dbReference>
<dbReference type="NCBIfam" id="NF004630">
    <property type="entry name" value="PRK05974.1"/>
    <property type="match status" value="1"/>
</dbReference>
<organism evidence="7 8">
    <name type="scientific">Caldanaerobius fijiensis DSM 17918</name>
    <dbReference type="NCBI Taxonomy" id="1121256"/>
    <lineage>
        <taxon>Bacteria</taxon>
        <taxon>Bacillati</taxon>
        <taxon>Bacillota</taxon>
        <taxon>Clostridia</taxon>
        <taxon>Thermoanaerobacterales</taxon>
        <taxon>Thermoanaerobacteraceae</taxon>
        <taxon>Caldanaerobius</taxon>
    </lineage>
</organism>
<comment type="catalytic activity">
    <reaction evidence="6">
        <text>N(2)-formyl-N(1)-(5-phospho-beta-D-ribosyl)glycinamide + L-glutamine + ATP + H2O = 2-formamido-N(1)-(5-O-phospho-beta-D-ribosyl)acetamidine + L-glutamate + ADP + phosphate + H(+)</text>
        <dbReference type="Rhea" id="RHEA:17129"/>
        <dbReference type="ChEBI" id="CHEBI:15377"/>
        <dbReference type="ChEBI" id="CHEBI:15378"/>
        <dbReference type="ChEBI" id="CHEBI:29985"/>
        <dbReference type="ChEBI" id="CHEBI:30616"/>
        <dbReference type="ChEBI" id="CHEBI:43474"/>
        <dbReference type="ChEBI" id="CHEBI:58359"/>
        <dbReference type="ChEBI" id="CHEBI:147286"/>
        <dbReference type="ChEBI" id="CHEBI:147287"/>
        <dbReference type="ChEBI" id="CHEBI:456216"/>
        <dbReference type="EC" id="6.3.5.3"/>
    </reaction>
</comment>